<gene>
    <name evidence="4" type="ORF">HWA77_22055</name>
</gene>
<dbReference type="PANTHER" id="PTHR38772:SF1">
    <property type="entry name" value="NUCLEOID-ASSOCIATED PROTEIN YEJK"/>
    <property type="match status" value="1"/>
</dbReference>
<evidence type="ECO:0000313" key="4">
    <source>
        <dbReference type="EMBL" id="NVP02897.1"/>
    </source>
</evidence>
<comment type="caution">
    <text evidence="4">The sequence shown here is derived from an EMBL/GenBank/DDBJ whole genome shotgun (WGS) entry which is preliminary data.</text>
</comment>
<evidence type="ECO:0000313" key="5">
    <source>
        <dbReference type="Proteomes" id="UP000533429"/>
    </source>
</evidence>
<dbReference type="GO" id="GO:0043590">
    <property type="term" value="C:bacterial nucleoid"/>
    <property type="evidence" value="ECO:0007669"/>
    <property type="project" value="TreeGrafter"/>
</dbReference>
<evidence type="ECO:0000256" key="1">
    <source>
        <dbReference type="ARBA" id="ARBA00004453"/>
    </source>
</evidence>
<comment type="subcellular location">
    <subcellularLocation>
        <location evidence="1">Cytoplasm</location>
        <location evidence="1">Nucleoid</location>
    </subcellularLocation>
</comment>
<dbReference type="Pfam" id="PF04245">
    <property type="entry name" value="NA37"/>
    <property type="match status" value="1"/>
</dbReference>
<dbReference type="GO" id="GO:0003727">
    <property type="term" value="F:single-stranded RNA binding"/>
    <property type="evidence" value="ECO:0007669"/>
    <property type="project" value="TreeGrafter"/>
</dbReference>
<dbReference type="PANTHER" id="PTHR38772">
    <property type="match status" value="1"/>
</dbReference>
<evidence type="ECO:0000256" key="3">
    <source>
        <dbReference type="ARBA" id="ARBA00022490"/>
    </source>
</evidence>
<reference evidence="4 5" key="1">
    <citation type="submission" date="2020-06" db="EMBL/GenBank/DDBJ databases">
        <title>Photobacterium damselae subsp. damselae comparative genomics.</title>
        <authorList>
            <person name="Osorio C.R."/>
        </authorList>
    </citation>
    <scope>NUCLEOTIDE SEQUENCE [LARGE SCALE GENOMIC DNA]</scope>
    <source>
        <strain evidence="4 5">TW250/03</strain>
    </source>
</reference>
<dbReference type="AlphaFoldDB" id="A0A850QT54"/>
<evidence type="ECO:0000256" key="2">
    <source>
        <dbReference type="ARBA" id="ARBA00009035"/>
    </source>
</evidence>
<sequence length="366" mass="41412">MGVKLNHVIIHELIKEQHNDIQPSKLRNTVLPAENKVITTLIDGIVKLYGRKNNSAQYGVFRNDEGQGDFPENIRAYKKHDNPTDQEFIALSAVGMTELFKRAENEKLASGGYILFADYTDINHNRFFLIAMVKQKPGYHISGNLTIEDLEYIDLSRLHQAARINFSKLDKYEQADDAERADISYLSFVSPSSNKSTAGYFSLAFGCQAGTSSSTATLRVLSESIKFFKTTPELNQYVTDIKQDITNYLHQKSEAKDTVKLSEIEKLARRYFPADDEDKAEKLADNLLTHLNSEEVGIPAEFGVSKSKLRQITHLSYKDKSMTLLFDKEELGETPDARIYFNDNKLIINNLPDALKAQLESHFKGA</sequence>
<protein>
    <submittedName>
        <fullName evidence="4">Nucleoid-associated protein</fullName>
    </submittedName>
</protein>
<dbReference type="GO" id="GO:0003690">
    <property type="term" value="F:double-stranded DNA binding"/>
    <property type="evidence" value="ECO:0007669"/>
    <property type="project" value="TreeGrafter"/>
</dbReference>
<accession>A0A850QT54</accession>
<comment type="similarity">
    <text evidence="2">Belongs to the YejK family.</text>
</comment>
<organism evidence="4 5">
    <name type="scientific">Photobacterium damselae subsp. damselae</name>
    <name type="common">Listonella damsela</name>
    <dbReference type="NCBI Taxonomy" id="85581"/>
    <lineage>
        <taxon>Bacteria</taxon>
        <taxon>Pseudomonadati</taxon>
        <taxon>Pseudomonadota</taxon>
        <taxon>Gammaproteobacteria</taxon>
        <taxon>Vibrionales</taxon>
        <taxon>Vibrionaceae</taxon>
        <taxon>Photobacterium</taxon>
    </lineage>
</organism>
<dbReference type="EMBL" id="JABXOR010001425">
    <property type="protein sequence ID" value="NVP02897.1"/>
    <property type="molecule type" value="Genomic_DNA"/>
</dbReference>
<name>A0A850QT54_PHODD</name>
<dbReference type="Proteomes" id="UP000533429">
    <property type="component" value="Unassembled WGS sequence"/>
</dbReference>
<proteinExistence type="inferred from homology"/>
<keyword evidence="3" id="KW-0963">Cytoplasm</keyword>
<dbReference type="InterPro" id="IPR007358">
    <property type="entry name" value="Nucleoid_associated_NdpA"/>
</dbReference>